<dbReference type="EMBL" id="JBHSMC010000010">
    <property type="protein sequence ID" value="MFC5464646.1"/>
    <property type="molecule type" value="Genomic_DNA"/>
</dbReference>
<reference evidence="4" key="1">
    <citation type="journal article" date="2019" name="Int. J. Syst. Evol. Microbiol.">
        <title>The Global Catalogue of Microorganisms (GCM) 10K type strain sequencing project: providing services to taxonomists for standard genome sequencing and annotation.</title>
        <authorList>
            <consortium name="The Broad Institute Genomics Platform"/>
            <consortium name="The Broad Institute Genome Sequencing Center for Infectious Disease"/>
            <person name="Wu L."/>
            <person name="Ma J."/>
        </authorList>
    </citation>
    <scope>NUCLEOTIDE SEQUENCE [LARGE SCALE GENOMIC DNA]</scope>
    <source>
        <strain evidence="4">CGMCC 1.12237</strain>
    </source>
</reference>
<evidence type="ECO:0000313" key="3">
    <source>
        <dbReference type="EMBL" id="MFC5464646.1"/>
    </source>
</evidence>
<evidence type="ECO:0000313" key="4">
    <source>
        <dbReference type="Proteomes" id="UP001596147"/>
    </source>
</evidence>
<dbReference type="InterPro" id="IPR025442">
    <property type="entry name" value="DUF4185"/>
</dbReference>
<feature type="region of interest" description="Disordered" evidence="1">
    <location>
        <begin position="29"/>
        <end position="53"/>
    </location>
</feature>
<dbReference type="Gene3D" id="2.115.10.20">
    <property type="entry name" value="Glycosyl hydrolase domain, family 43"/>
    <property type="match status" value="1"/>
</dbReference>
<dbReference type="SUPFAM" id="SSF50939">
    <property type="entry name" value="Sialidases"/>
    <property type="match status" value="1"/>
</dbReference>
<comment type="caution">
    <text evidence="3">The sequence shown here is derived from an EMBL/GenBank/DDBJ whole genome shotgun (WGS) entry which is preliminary data.</text>
</comment>
<dbReference type="InterPro" id="IPR036278">
    <property type="entry name" value="Sialidase_sf"/>
</dbReference>
<dbReference type="RefSeq" id="WP_382349792.1">
    <property type="nucleotide sequence ID" value="NZ_JBHSMC010000010.1"/>
</dbReference>
<feature type="domain" description="DUF4185" evidence="2">
    <location>
        <begin position="75"/>
        <end position="392"/>
    </location>
</feature>
<dbReference type="PROSITE" id="PS51257">
    <property type="entry name" value="PROKAR_LIPOPROTEIN"/>
    <property type="match status" value="1"/>
</dbReference>
<dbReference type="Proteomes" id="UP001596147">
    <property type="component" value="Unassembled WGS sequence"/>
</dbReference>
<feature type="compositionally biased region" description="Basic and acidic residues" evidence="1">
    <location>
        <begin position="29"/>
        <end position="45"/>
    </location>
</feature>
<keyword evidence="4" id="KW-1185">Reference proteome</keyword>
<gene>
    <name evidence="3" type="ORF">ACFPM4_07760</name>
</gene>
<sequence>MGKHVLVKLSILLIALLLVMVGCSKENAEEKDNENKVVDKTPSKELEEEEEKQETIPSIIDFVRISEVEQLTGQNSVNKTEERYDVGGTDLGSIFEMDDKLYYVFGDTFGANSTLPPGEGPTTNWRSNVVAYSTDKDPSDGIVLDGFLEENGVAKELIPSNKLHGNFLTAIPTYGVSVNDNMYLYYMAVDVWGEPGVWATSHAGVYKSADKGETWEKLDDLEWGIASNFTQVAIVKPNQNEAVLGEEIYFYGVKPGRYSNIQLMKVHQNDIENKDKYVYFTGVDEEGNPQWSSEEKDATNMIETTAGELSVVWNEDLQRWLLTYINGTTTNIDLVEAENPWGPWTEPQTMVSQSAYPGLYGSYMHPQFIQDNGKTLYFTMSRWGPYNTFIMKADIVLKEE</sequence>
<evidence type="ECO:0000259" key="2">
    <source>
        <dbReference type="Pfam" id="PF13810"/>
    </source>
</evidence>
<organism evidence="3 4">
    <name type="scientific">Lederbergia graminis</name>
    <dbReference type="NCBI Taxonomy" id="735518"/>
    <lineage>
        <taxon>Bacteria</taxon>
        <taxon>Bacillati</taxon>
        <taxon>Bacillota</taxon>
        <taxon>Bacilli</taxon>
        <taxon>Bacillales</taxon>
        <taxon>Bacillaceae</taxon>
        <taxon>Lederbergia</taxon>
    </lineage>
</organism>
<proteinExistence type="predicted"/>
<accession>A0ABW0LIM6</accession>
<protein>
    <submittedName>
        <fullName evidence="3">DUF4185 domain-containing protein</fullName>
    </submittedName>
</protein>
<evidence type="ECO:0000256" key="1">
    <source>
        <dbReference type="SAM" id="MobiDB-lite"/>
    </source>
</evidence>
<dbReference type="Pfam" id="PF13810">
    <property type="entry name" value="DUF4185"/>
    <property type="match status" value="1"/>
</dbReference>
<dbReference type="InterPro" id="IPR023296">
    <property type="entry name" value="Glyco_hydro_beta-prop_sf"/>
</dbReference>
<name>A0ABW0LIM6_9BACI</name>